<keyword evidence="3" id="KW-1185">Reference proteome</keyword>
<comment type="caution">
    <text evidence="2">The sequence shown here is derived from an EMBL/GenBank/DDBJ whole genome shotgun (WGS) entry which is preliminary data.</text>
</comment>
<dbReference type="EMBL" id="AZRA01000061">
    <property type="protein sequence ID" value="KDB51993.1"/>
    <property type="molecule type" value="Genomic_DNA"/>
</dbReference>
<name>A0A059KLM4_9BURK</name>
<organism evidence="2 3">
    <name type="scientific">Sphaerotilus natans subsp. natans DSM 6575</name>
    <dbReference type="NCBI Taxonomy" id="1286631"/>
    <lineage>
        <taxon>Bacteria</taxon>
        <taxon>Pseudomonadati</taxon>
        <taxon>Pseudomonadota</taxon>
        <taxon>Betaproteobacteria</taxon>
        <taxon>Burkholderiales</taxon>
        <taxon>Sphaerotilaceae</taxon>
        <taxon>Sphaerotilus</taxon>
    </lineage>
</organism>
<dbReference type="eggNOG" id="ENOG5032STJ">
    <property type="taxonomic scope" value="Bacteria"/>
</dbReference>
<dbReference type="STRING" id="34103.SAMN05421778_101296"/>
<gene>
    <name evidence="2" type="ORF">X805_23630</name>
</gene>
<dbReference type="RefSeq" id="WP_051631939.1">
    <property type="nucleotide sequence ID" value="NZ_AZRA01000061.1"/>
</dbReference>
<dbReference type="Proteomes" id="UP000026714">
    <property type="component" value="Unassembled WGS sequence"/>
</dbReference>
<evidence type="ECO:0000313" key="2">
    <source>
        <dbReference type="EMBL" id="KDB51993.1"/>
    </source>
</evidence>
<evidence type="ECO:0000313" key="3">
    <source>
        <dbReference type="Proteomes" id="UP000026714"/>
    </source>
</evidence>
<evidence type="ECO:0000256" key="1">
    <source>
        <dbReference type="SAM" id="MobiDB-lite"/>
    </source>
</evidence>
<reference evidence="2 3" key="1">
    <citation type="journal article" date="2014" name="FEMS Microbiol. Ecol.">
        <title>Sphaerotilus natans encrusted with nanoball-shaped Fe(III) oxide minerals formed by nitrate-reducing mixotrophic Fe(II) oxidation.</title>
        <authorList>
            <person name="Park S."/>
            <person name="Kim D.H."/>
            <person name="Lee J.H."/>
            <person name="Hur H.G."/>
        </authorList>
    </citation>
    <scope>NUCLEOTIDE SEQUENCE [LARGE SCALE GENOMIC DNA]</scope>
    <source>
        <strain evidence="2 3">DSM 6575</strain>
    </source>
</reference>
<dbReference type="AlphaFoldDB" id="A0A059KLM4"/>
<accession>A0A059KLM4</accession>
<feature type="compositionally biased region" description="Polar residues" evidence="1">
    <location>
        <begin position="267"/>
        <end position="280"/>
    </location>
</feature>
<feature type="region of interest" description="Disordered" evidence="1">
    <location>
        <begin position="257"/>
        <end position="280"/>
    </location>
</feature>
<protein>
    <submittedName>
        <fullName evidence="2">Uncharacterized protein</fullName>
    </submittedName>
</protein>
<proteinExistence type="predicted"/>
<sequence>MEASVTDDDLIAFADAYCEALDFLDKVPTEHRVRAVFDIFRPYPVEVVTAAIRAHTLDSERGNYPVTPADIKRHIDRMDGRPTAEEAWATASKFAGDETSTFVWSTETAEAWGAAKTVYRRDPVGARMVFRDTYNRIVTDARSRCLPVVWVVSAGTDPARREAVLRQSARLIGRNAALQVMPSPSRLTPLPGAASQLALEGPRSAGAGVADAVGGLLAKAPAKWRPVLEASLKRVRAQAERDERLSRLRPRLEARRMRERKRLMDQKVQSYLRSGSAQEP</sequence>